<dbReference type="KEGG" id="same:SAMCFNEI73_Ch2741"/>
<gene>
    <name evidence="1" type="ORF">SAMCFNEI73_Ch2741</name>
</gene>
<dbReference type="AlphaFoldDB" id="A0A1L3LPP6"/>
<accession>A0A1L3LPP6</accession>
<evidence type="ECO:0000313" key="1">
    <source>
        <dbReference type="EMBL" id="APG92016.1"/>
    </source>
</evidence>
<protein>
    <submittedName>
        <fullName evidence="1">Uncharacterized protein</fullName>
    </submittedName>
</protein>
<evidence type="ECO:0000313" key="2">
    <source>
        <dbReference type="Proteomes" id="UP000182306"/>
    </source>
</evidence>
<dbReference type="Proteomes" id="UP000182306">
    <property type="component" value="Chromosome"/>
</dbReference>
<name>A0A1L3LPP6_9HYPH</name>
<dbReference type="STRING" id="194963.SAMCFNEI73_Ch2741"/>
<proteinExistence type="predicted"/>
<organism evidence="1 2">
    <name type="scientific">Sinorhizobium americanum</name>
    <dbReference type="NCBI Taxonomy" id="194963"/>
    <lineage>
        <taxon>Bacteria</taxon>
        <taxon>Pseudomonadati</taxon>
        <taxon>Pseudomonadota</taxon>
        <taxon>Alphaproteobacteria</taxon>
        <taxon>Hyphomicrobiales</taxon>
        <taxon>Rhizobiaceae</taxon>
        <taxon>Sinorhizobium/Ensifer group</taxon>
        <taxon>Sinorhizobium</taxon>
    </lineage>
</organism>
<dbReference type="EMBL" id="CP013107">
    <property type="protein sequence ID" value="APG92016.1"/>
    <property type="molecule type" value="Genomic_DNA"/>
</dbReference>
<reference evidence="1 2" key="1">
    <citation type="submission" date="2015-10" db="EMBL/GenBank/DDBJ databases">
        <title>Genomic differences between typical nodule nitrogen-fixing rhizobial strains and those coming from bean seeds.</title>
        <authorList>
            <person name="Peralta H."/>
            <person name="Aguilar-Vera A."/>
            <person name="Diaz R."/>
            <person name="Mora Y."/>
            <person name="Martinez-Batallar G."/>
            <person name="Salazar E."/>
            <person name="Vargas-Lagunas C."/>
            <person name="Encarnacion S."/>
            <person name="Girard L."/>
            <person name="Mora J."/>
        </authorList>
    </citation>
    <scope>NUCLEOTIDE SEQUENCE [LARGE SCALE GENOMIC DNA]</scope>
    <source>
        <strain evidence="1 2">CFNEI 73</strain>
    </source>
</reference>
<keyword evidence="2" id="KW-1185">Reference proteome</keyword>
<sequence>MIGGIWLARAAVRIDHFVKCQRRRSPYFCPFEYNGCRNARSVHSRARRIFDLRRSAN</sequence>